<gene>
    <name evidence="3" type="ORF">H6F44_11185</name>
</gene>
<dbReference type="PANTHER" id="PTHR30336:SF4">
    <property type="entry name" value="ENVELOPE BIOGENESIS FACTOR ELYC"/>
    <property type="match status" value="1"/>
</dbReference>
<protein>
    <submittedName>
        <fullName evidence="3">YdcF family protein</fullName>
    </submittedName>
</protein>
<keyword evidence="4" id="KW-1185">Reference proteome</keyword>
<dbReference type="GO" id="GO:0000270">
    <property type="term" value="P:peptidoglycan metabolic process"/>
    <property type="evidence" value="ECO:0007669"/>
    <property type="project" value="TreeGrafter"/>
</dbReference>
<dbReference type="RefSeq" id="WP_190351042.1">
    <property type="nucleotide sequence ID" value="NZ_JACJPY010000031.1"/>
</dbReference>
<dbReference type="InterPro" id="IPR003848">
    <property type="entry name" value="DUF218"/>
</dbReference>
<evidence type="ECO:0000313" key="4">
    <source>
        <dbReference type="Proteomes" id="UP000631421"/>
    </source>
</evidence>
<feature type="domain" description="Rhodanese" evidence="2">
    <location>
        <begin position="130"/>
        <end position="158"/>
    </location>
</feature>
<dbReference type="GO" id="GO:0043164">
    <property type="term" value="P:Gram-negative-bacterium-type cell wall biogenesis"/>
    <property type="evidence" value="ECO:0007669"/>
    <property type="project" value="TreeGrafter"/>
</dbReference>
<feature type="transmembrane region" description="Helical" evidence="1">
    <location>
        <begin position="12"/>
        <end position="33"/>
    </location>
</feature>
<dbReference type="PANTHER" id="PTHR30336">
    <property type="entry name" value="INNER MEMBRANE PROTEIN, PROBABLE PERMEASE"/>
    <property type="match status" value="1"/>
</dbReference>
<evidence type="ECO:0000256" key="1">
    <source>
        <dbReference type="SAM" id="Phobius"/>
    </source>
</evidence>
<dbReference type="EMBL" id="JACJPY010000031">
    <property type="protein sequence ID" value="MBD2150678.1"/>
    <property type="molecule type" value="Genomic_DNA"/>
</dbReference>
<keyword evidence="1" id="KW-0472">Membrane</keyword>
<keyword evidence="1" id="KW-0812">Transmembrane</keyword>
<sequence>MSLFLSKLLPIFVYPLGLSSLLMVVALIVLAWNKKRSPKPSAAKQAITLYRKKRLAVICLSVALGILILSSNSLVSNWLLRSLEWQYLPSENIPQAEAIVVLGGGTRPRIAPRPWYEVNEAGDRVLYGSWLYKQGKAPLIIVTGGRADWYGEGGNPESEDMAVIAQFVGVPASAIVQEPNSFNTRDNAVNTRQILVKRGINKILLVTSALHMPRSMEIFRKLDIEAIAAPTDFLTVQNSNSKGWGMLLDLLPNADALKNTTSAIKEYIGLFVNQLAD</sequence>
<reference evidence="3" key="1">
    <citation type="journal article" date="2015" name="ISME J.">
        <title>Draft Genome Sequence of Streptomyces incarnatus NRRL8089, which Produces the Nucleoside Antibiotic Sinefungin.</title>
        <authorList>
            <person name="Oshima K."/>
            <person name="Hattori M."/>
            <person name="Shimizu H."/>
            <person name="Fukuda K."/>
            <person name="Nemoto M."/>
            <person name="Inagaki K."/>
            <person name="Tamura T."/>
        </authorList>
    </citation>
    <scope>NUCLEOTIDE SEQUENCE</scope>
    <source>
        <strain evidence="3">FACHB-1277</strain>
    </source>
</reference>
<dbReference type="Pfam" id="PF02698">
    <property type="entry name" value="DUF218"/>
    <property type="match status" value="1"/>
</dbReference>
<dbReference type="AlphaFoldDB" id="A0A926Z6F2"/>
<organism evidence="3 4">
    <name type="scientific">Pseudanabaena cinerea FACHB-1277</name>
    <dbReference type="NCBI Taxonomy" id="2949581"/>
    <lineage>
        <taxon>Bacteria</taxon>
        <taxon>Bacillati</taxon>
        <taxon>Cyanobacteriota</taxon>
        <taxon>Cyanophyceae</taxon>
        <taxon>Pseudanabaenales</taxon>
        <taxon>Pseudanabaenaceae</taxon>
        <taxon>Pseudanabaena</taxon>
        <taxon>Pseudanabaena cinerea</taxon>
    </lineage>
</organism>
<dbReference type="GO" id="GO:0005886">
    <property type="term" value="C:plasma membrane"/>
    <property type="evidence" value="ECO:0007669"/>
    <property type="project" value="TreeGrafter"/>
</dbReference>
<feature type="transmembrane region" description="Helical" evidence="1">
    <location>
        <begin position="54"/>
        <end position="80"/>
    </location>
</feature>
<dbReference type="Gene3D" id="3.40.50.620">
    <property type="entry name" value="HUPs"/>
    <property type="match status" value="1"/>
</dbReference>
<keyword evidence="1" id="KW-1133">Transmembrane helix</keyword>
<reference evidence="3" key="2">
    <citation type="submission" date="2020-08" db="EMBL/GenBank/DDBJ databases">
        <authorList>
            <person name="Chen M."/>
            <person name="Teng W."/>
            <person name="Zhao L."/>
            <person name="Hu C."/>
            <person name="Zhou Y."/>
            <person name="Han B."/>
            <person name="Song L."/>
            <person name="Shu W."/>
        </authorList>
    </citation>
    <scope>NUCLEOTIDE SEQUENCE</scope>
    <source>
        <strain evidence="3">FACHB-1277</strain>
    </source>
</reference>
<dbReference type="Proteomes" id="UP000631421">
    <property type="component" value="Unassembled WGS sequence"/>
</dbReference>
<evidence type="ECO:0000313" key="3">
    <source>
        <dbReference type="EMBL" id="MBD2150678.1"/>
    </source>
</evidence>
<dbReference type="InterPro" id="IPR001763">
    <property type="entry name" value="Rhodanese-like_dom"/>
</dbReference>
<dbReference type="InterPro" id="IPR014729">
    <property type="entry name" value="Rossmann-like_a/b/a_fold"/>
</dbReference>
<dbReference type="CDD" id="cd06259">
    <property type="entry name" value="YdcF-like"/>
    <property type="match status" value="1"/>
</dbReference>
<name>A0A926Z6F2_9CYAN</name>
<comment type="caution">
    <text evidence="3">The sequence shown here is derived from an EMBL/GenBank/DDBJ whole genome shotgun (WGS) entry which is preliminary data.</text>
</comment>
<dbReference type="InterPro" id="IPR051599">
    <property type="entry name" value="Cell_Envelope_Assoc"/>
</dbReference>
<evidence type="ECO:0000259" key="2">
    <source>
        <dbReference type="PROSITE" id="PS50206"/>
    </source>
</evidence>
<proteinExistence type="predicted"/>
<dbReference type="PROSITE" id="PS50206">
    <property type="entry name" value="RHODANESE_3"/>
    <property type="match status" value="1"/>
</dbReference>
<accession>A0A926Z6F2</accession>